<proteinExistence type="predicted"/>
<name>A0A8J3E8K3_9GAMM</name>
<protein>
    <submittedName>
        <fullName evidence="1">Uncharacterized protein</fullName>
    </submittedName>
</protein>
<reference evidence="1" key="2">
    <citation type="submission" date="2020-09" db="EMBL/GenBank/DDBJ databases">
        <authorList>
            <person name="Sun Q."/>
            <person name="Zhou Y."/>
        </authorList>
    </citation>
    <scope>NUCLEOTIDE SEQUENCE</scope>
    <source>
        <strain evidence="1">CGMCC 1.15758</strain>
    </source>
</reference>
<comment type="caution">
    <text evidence="1">The sequence shown here is derived from an EMBL/GenBank/DDBJ whole genome shotgun (WGS) entry which is preliminary data.</text>
</comment>
<dbReference type="OrthoDB" id="9980615at2"/>
<accession>A0A8J3E8K3</accession>
<evidence type="ECO:0000313" key="1">
    <source>
        <dbReference type="EMBL" id="GGF92170.1"/>
    </source>
</evidence>
<organism evidence="1 2">
    <name type="scientific">Cysteiniphilum litorale</name>
    <dbReference type="NCBI Taxonomy" id="2056700"/>
    <lineage>
        <taxon>Bacteria</taxon>
        <taxon>Pseudomonadati</taxon>
        <taxon>Pseudomonadota</taxon>
        <taxon>Gammaproteobacteria</taxon>
        <taxon>Thiotrichales</taxon>
        <taxon>Fastidiosibacteraceae</taxon>
        <taxon>Cysteiniphilum</taxon>
    </lineage>
</organism>
<keyword evidence="2" id="KW-1185">Reference proteome</keyword>
<reference evidence="1" key="1">
    <citation type="journal article" date="2014" name="Int. J. Syst. Evol. Microbiol.">
        <title>Complete genome sequence of Corynebacterium casei LMG S-19264T (=DSM 44701T), isolated from a smear-ripened cheese.</title>
        <authorList>
            <consortium name="US DOE Joint Genome Institute (JGI-PGF)"/>
            <person name="Walter F."/>
            <person name="Albersmeier A."/>
            <person name="Kalinowski J."/>
            <person name="Ruckert C."/>
        </authorList>
    </citation>
    <scope>NUCLEOTIDE SEQUENCE</scope>
    <source>
        <strain evidence="1">CGMCC 1.15758</strain>
    </source>
</reference>
<dbReference type="Proteomes" id="UP000636949">
    <property type="component" value="Unassembled WGS sequence"/>
</dbReference>
<gene>
    <name evidence="1" type="ORF">GCM10010995_06710</name>
</gene>
<sequence>MKYKRSNPLSYIRKLKKENLYLIKMNEKLDEINSYLVHELDEQYNIKYQPTFESAYNWLSVDEFVDLSEENK</sequence>
<dbReference type="EMBL" id="BMJS01000004">
    <property type="protein sequence ID" value="GGF92170.1"/>
    <property type="molecule type" value="Genomic_DNA"/>
</dbReference>
<dbReference type="AlphaFoldDB" id="A0A8J3E8K3"/>
<dbReference type="RefSeq" id="WP_117001651.1">
    <property type="nucleotide sequence ID" value="NZ_BMJS01000004.1"/>
</dbReference>
<evidence type="ECO:0000313" key="2">
    <source>
        <dbReference type="Proteomes" id="UP000636949"/>
    </source>
</evidence>